<dbReference type="Proteomes" id="UP000675163">
    <property type="component" value="Unassembled WGS sequence"/>
</dbReference>
<dbReference type="EMBL" id="JAFIDA010000001">
    <property type="protein sequence ID" value="MBP1324985.1"/>
    <property type="molecule type" value="Genomic_DNA"/>
</dbReference>
<reference evidence="2" key="1">
    <citation type="submission" date="2021-02" db="EMBL/GenBank/DDBJ databases">
        <title>Sequencing the genomes of 1000 actinobacteria strains.</title>
        <authorList>
            <person name="Klenk H.-P."/>
        </authorList>
    </citation>
    <scope>NUCLEOTIDE SEQUENCE</scope>
    <source>
        <strain evidence="2">DSM 22850</strain>
    </source>
</reference>
<feature type="transmembrane region" description="Helical" evidence="1">
    <location>
        <begin position="68"/>
        <end position="90"/>
    </location>
</feature>
<proteinExistence type="predicted"/>
<evidence type="ECO:0000256" key="1">
    <source>
        <dbReference type="SAM" id="Phobius"/>
    </source>
</evidence>
<name>A0A940PKU2_9MICO</name>
<feature type="transmembrane region" description="Helical" evidence="1">
    <location>
        <begin position="42"/>
        <end position="61"/>
    </location>
</feature>
<dbReference type="AlphaFoldDB" id="A0A940PKU2"/>
<keyword evidence="1" id="KW-0812">Transmembrane</keyword>
<evidence type="ECO:0000313" key="2">
    <source>
        <dbReference type="EMBL" id="MBP1324985.1"/>
    </source>
</evidence>
<gene>
    <name evidence="2" type="ORF">JOF28_000217</name>
</gene>
<protein>
    <submittedName>
        <fullName evidence="2">Uncharacterized protein</fullName>
    </submittedName>
</protein>
<keyword evidence="3" id="KW-1185">Reference proteome</keyword>
<comment type="caution">
    <text evidence="2">The sequence shown here is derived from an EMBL/GenBank/DDBJ whole genome shotgun (WGS) entry which is preliminary data.</text>
</comment>
<keyword evidence="1" id="KW-1133">Transmembrane helix</keyword>
<sequence>MAIFVVIVCGLAWLSCHPRIFNYPRIVSEANAQEMYRPGEFMTVGVTASCALINAGILASAGTQFNGALLILPGVAVMLGALGVGLTRMFRA</sequence>
<accession>A0A940PKU2</accession>
<evidence type="ECO:0000313" key="3">
    <source>
        <dbReference type="Proteomes" id="UP000675163"/>
    </source>
</evidence>
<keyword evidence="1" id="KW-0472">Membrane</keyword>
<organism evidence="2 3">
    <name type="scientific">Leucobacter exalbidus</name>
    <dbReference type="NCBI Taxonomy" id="662960"/>
    <lineage>
        <taxon>Bacteria</taxon>
        <taxon>Bacillati</taxon>
        <taxon>Actinomycetota</taxon>
        <taxon>Actinomycetes</taxon>
        <taxon>Micrococcales</taxon>
        <taxon>Microbacteriaceae</taxon>
        <taxon>Leucobacter</taxon>
    </lineage>
</organism>
<dbReference type="RefSeq" id="WP_245189821.1">
    <property type="nucleotide sequence ID" value="NZ_JAFIDA010000001.1"/>
</dbReference>